<organism evidence="1 2">
    <name type="scientific">Candidatus Doudnabacteria bacterium RIFCSPLOWO2_01_FULL_44_21</name>
    <dbReference type="NCBI Taxonomy" id="1817841"/>
    <lineage>
        <taxon>Bacteria</taxon>
        <taxon>Candidatus Doudnaibacteriota</taxon>
    </lineage>
</organism>
<dbReference type="EMBL" id="MFFB01000012">
    <property type="protein sequence ID" value="OGE94664.1"/>
    <property type="molecule type" value="Genomic_DNA"/>
</dbReference>
<accession>A0A1F5PXT0</accession>
<dbReference type="STRING" id="1817841.A3B10_00735"/>
<sequence length="567" mass="62687">MSQVIKKIIGIGLLFLLVSPANFVLAQTSIDPLFNPNLLIPDEAFGDVGTFGSSAGIQKFLELKGSVLSNTTPEFLFKLKEPDTLTKVGLEDLQPNLTRLRSAAELIYDAGRKWGLNPQVILVLLQKEQSLITGTFFSDSDLQRALDRAVGFGCPDYEGCGDIFVGFYRQLFGSFDPAGNRWLGAAASLMKSFRTEVGGVRVGRGPMVDSASRSFGRPVVRTSRVGDTIILDNTNGGFFGVAGQQSVTLGNFATAALYRYTPHVFNGNYNFWRFYSSWFKYPNGTVIQHPGILTQYVVDNGTKRPFSAFVAQQRKFKVDNVILVSQTELDSYLTEKPMPPLDGTLIMGDSEGTVYLVQDSVKLPISYPVFVQRKFSFANVITLPQAEIASYGQGTYVPPFDGTLIKGQIDPTVYMIDGGLKRPISFEIFKIRKLSFAKLMILSDAEVLTIPLGPFLTPPNLVAIKTANDPTIYWFRDNIKRQVSAFVYKQRGVAYFPQIVISDQELASIPTGTPFPPRDGSIIKGDASTAIYKMENGLKRLLTAEEYRRLGYPKPSVLAQTEVDSYQ</sequence>
<protein>
    <submittedName>
        <fullName evidence="1">Uncharacterized protein</fullName>
    </submittedName>
</protein>
<dbReference type="AlphaFoldDB" id="A0A1F5PXT0"/>
<gene>
    <name evidence="1" type="ORF">A3B10_00735</name>
</gene>
<reference evidence="1 2" key="1">
    <citation type="journal article" date="2016" name="Nat. Commun.">
        <title>Thousands of microbial genomes shed light on interconnected biogeochemical processes in an aquifer system.</title>
        <authorList>
            <person name="Anantharaman K."/>
            <person name="Brown C.T."/>
            <person name="Hug L.A."/>
            <person name="Sharon I."/>
            <person name="Castelle C.J."/>
            <person name="Probst A.J."/>
            <person name="Thomas B.C."/>
            <person name="Singh A."/>
            <person name="Wilkins M.J."/>
            <person name="Karaoz U."/>
            <person name="Brodie E.L."/>
            <person name="Williams K.H."/>
            <person name="Hubbard S.S."/>
            <person name="Banfield J.F."/>
        </authorList>
    </citation>
    <scope>NUCLEOTIDE SEQUENCE [LARGE SCALE GENOMIC DNA]</scope>
</reference>
<comment type="caution">
    <text evidence="1">The sequence shown here is derived from an EMBL/GenBank/DDBJ whole genome shotgun (WGS) entry which is preliminary data.</text>
</comment>
<name>A0A1F5PXT0_9BACT</name>
<proteinExistence type="predicted"/>
<evidence type="ECO:0000313" key="2">
    <source>
        <dbReference type="Proteomes" id="UP000177281"/>
    </source>
</evidence>
<evidence type="ECO:0000313" key="1">
    <source>
        <dbReference type="EMBL" id="OGE94664.1"/>
    </source>
</evidence>
<dbReference type="Proteomes" id="UP000177281">
    <property type="component" value="Unassembled WGS sequence"/>
</dbReference>